<organism evidence="3 4">
    <name type="scientific">Reticulomyxa filosa</name>
    <dbReference type="NCBI Taxonomy" id="46433"/>
    <lineage>
        <taxon>Eukaryota</taxon>
        <taxon>Sar</taxon>
        <taxon>Rhizaria</taxon>
        <taxon>Retaria</taxon>
        <taxon>Foraminifera</taxon>
        <taxon>Monothalamids</taxon>
        <taxon>Reticulomyxidae</taxon>
        <taxon>Reticulomyxa</taxon>
    </lineage>
</organism>
<evidence type="ECO:0000313" key="4">
    <source>
        <dbReference type="Proteomes" id="UP000023152"/>
    </source>
</evidence>
<dbReference type="OrthoDB" id="7485566at2759"/>
<name>X6M4J2_RETFI</name>
<dbReference type="InterPro" id="IPR001752">
    <property type="entry name" value="Kinesin_motor_dom"/>
</dbReference>
<dbReference type="Pfam" id="PF00225">
    <property type="entry name" value="Kinesin"/>
    <property type="match status" value="1"/>
</dbReference>
<reference evidence="3 4" key="1">
    <citation type="journal article" date="2013" name="Curr. Biol.">
        <title>The Genome of the Foraminiferan Reticulomyxa filosa.</title>
        <authorList>
            <person name="Glockner G."/>
            <person name="Hulsmann N."/>
            <person name="Schleicher M."/>
            <person name="Noegel A.A."/>
            <person name="Eichinger L."/>
            <person name="Gallinger C."/>
            <person name="Pawlowski J."/>
            <person name="Sierra R."/>
            <person name="Euteneuer U."/>
            <person name="Pillet L."/>
            <person name="Moustafa A."/>
            <person name="Platzer M."/>
            <person name="Groth M."/>
            <person name="Szafranski K."/>
            <person name="Schliwa M."/>
        </authorList>
    </citation>
    <scope>NUCLEOTIDE SEQUENCE [LARGE SCALE GENOMIC DNA]</scope>
</reference>
<keyword evidence="4" id="KW-1185">Reference proteome</keyword>
<dbReference type="SUPFAM" id="SSF52540">
    <property type="entry name" value="P-loop containing nucleoside triphosphate hydrolases"/>
    <property type="match status" value="1"/>
</dbReference>
<protein>
    <recommendedName>
        <fullName evidence="2">C2H2-type domain-containing protein</fullName>
    </recommendedName>
</protein>
<dbReference type="InterPro" id="IPR027417">
    <property type="entry name" value="P-loop_NTPase"/>
</dbReference>
<evidence type="ECO:0000259" key="2">
    <source>
        <dbReference type="PROSITE" id="PS00028"/>
    </source>
</evidence>
<comment type="caution">
    <text evidence="3">The sequence shown here is derived from an EMBL/GenBank/DDBJ whole genome shotgun (WGS) entry which is preliminary data.</text>
</comment>
<feature type="compositionally biased region" description="Polar residues" evidence="1">
    <location>
        <begin position="10"/>
        <end position="32"/>
    </location>
</feature>
<dbReference type="PROSITE" id="PS00028">
    <property type="entry name" value="ZINC_FINGER_C2H2_1"/>
    <property type="match status" value="1"/>
</dbReference>
<proteinExistence type="predicted"/>
<gene>
    <name evidence="3" type="ORF">RFI_29435</name>
</gene>
<sequence length="1336" mass="148975">MTYTADADSDTSQPPTSKTQMESNNLYLSSTPHNHEQNHHHLSNGNLTNAAVNSDSKVAVQIHMERGNENVAKTYALITDDDLGSKKDYYINVSNNVVLTKLGVTAKGGNYYVFDKVFNASSGIIQIVPEIVGPIVANALNGYSDMICLYGHHPIVNSSPSSPLAGGMIPPVLKYIVDKLKGCTQAASIVIKVSAMEYYGTNVSKIRVFDLLDTCNTQASSNHQKKGHSSINLSKLSYRVIGNSIDIENLLIDIKNASHLYPQNQEKNQTYGYQSIHGHTIYDIAICQNHINNGVQTLQMKSNIFLFDLVCELSSNIPFPFFNPNNQLHSRVENFFSLESSCNALMIKQFRDILKNYSKFKVNYRQQRGCSEWRKALLSCLTKTSNFSILFAINPAINAASHANDILQFAADISYVVIPHKEPSIITCNSSPSVALSTPALNSPNANMPNHGSELLQKTHHPIQAHSSDHVTVHAPQQALETNQYCRLIPDIMIPKVTTISQRVQGATDNLDTKEESIQPSQDTMSQHVEQIGGDQDPDEHRMQYINAESFNTQVARTRSNGDSEPQDNNANQYSSFQHSFEHDELFNDVVMPPPTPLIHPPAQSQPTQSTFQCPVFGCDSSLKTLAGLHLHVNGHIANHSKGQVPQTYFQAFGRVLCCRCNSSLPISVAVDNMHRKCHKEWTQQQEECRDNVSRLHRFSEHKSEEAVPWQLPTIEDIINMPAKIIGRVPKAARAAFASITAWVLRDIADNNDISAWTKWVSLTRLILWDPGRGGTKHANSIANSVINRTKLWREGNIKKLWDDFCEHSLALPTPGKPRPTKVSSIARTNTTHAKAIKLAALGELSKAFKALTPSQTVSYNDDTIKQLRDKHPYEPLPAPILQAIDRDERSHRIPPILPMEPISTDEITTYIRRLGRTSAGGVDLFAAQHLMDIAPYEFESGTLTSWAKVITLIIKGTVCSDATPVAYGARLIGISKPDGSPRPIAIGSLLRRSAGTILMKRHAERIKTIVGHNQFGINVKAGIELFVHGFKAILQHIRPMQDAVAIKVDFKNAFNSCKRAKVLQLIRSQIPELYDDVYHAAYHDDLTMASLSSASLTLALTSLEALKESHGIEINYSKTEWLSNLATPPPSQFIGITHNTTYDTTLVSIPIGKVSYIHHEMEDRQKEWSSQFDKIMALRHSQTMLLMLRNSMQLSKVNYFIRSNFAGYGSGWIKKFDDKMKQTMETITAHPITDQQWTQCQLPIRQGGLGLKTALPYAGAAFIASALTASRVLPSIHKTFQNVNWTSSTEMDNAIHHYNSRTPDHDNIIDLNILPEQAFLSKSISKDIRRRNFKH</sequence>
<dbReference type="Gene3D" id="3.40.850.10">
    <property type="entry name" value="Kinesin motor domain"/>
    <property type="match status" value="1"/>
</dbReference>
<feature type="domain" description="C2H2-type" evidence="2">
    <location>
        <begin position="614"/>
        <end position="636"/>
    </location>
</feature>
<evidence type="ECO:0000256" key="1">
    <source>
        <dbReference type="SAM" id="MobiDB-lite"/>
    </source>
</evidence>
<dbReference type="GO" id="GO:0008017">
    <property type="term" value="F:microtubule binding"/>
    <property type="evidence" value="ECO:0007669"/>
    <property type="project" value="InterPro"/>
</dbReference>
<dbReference type="OMA" id="NTTHAKA"/>
<dbReference type="GO" id="GO:0003777">
    <property type="term" value="F:microtubule motor activity"/>
    <property type="evidence" value="ECO:0007669"/>
    <property type="project" value="InterPro"/>
</dbReference>
<dbReference type="InterPro" id="IPR036961">
    <property type="entry name" value="Kinesin_motor_dom_sf"/>
</dbReference>
<feature type="region of interest" description="Disordered" evidence="1">
    <location>
        <begin position="1"/>
        <end position="48"/>
    </location>
</feature>
<accession>X6M4J2</accession>
<dbReference type="GO" id="GO:0007018">
    <property type="term" value="P:microtubule-based movement"/>
    <property type="evidence" value="ECO:0007669"/>
    <property type="project" value="InterPro"/>
</dbReference>
<evidence type="ECO:0000313" key="3">
    <source>
        <dbReference type="EMBL" id="ETO07955.1"/>
    </source>
</evidence>
<dbReference type="EMBL" id="ASPP01025516">
    <property type="protein sequence ID" value="ETO07955.1"/>
    <property type="molecule type" value="Genomic_DNA"/>
</dbReference>
<dbReference type="InterPro" id="IPR013087">
    <property type="entry name" value="Znf_C2H2_type"/>
</dbReference>
<dbReference type="Proteomes" id="UP000023152">
    <property type="component" value="Unassembled WGS sequence"/>
</dbReference>
<dbReference type="GO" id="GO:0005524">
    <property type="term" value="F:ATP binding"/>
    <property type="evidence" value="ECO:0007669"/>
    <property type="project" value="InterPro"/>
</dbReference>